<reference evidence="2" key="1">
    <citation type="journal article" date="2019" name="Int. J. Syst. Evol. Microbiol.">
        <title>The Global Catalogue of Microorganisms (GCM) 10K type strain sequencing project: providing services to taxonomists for standard genome sequencing and annotation.</title>
        <authorList>
            <consortium name="The Broad Institute Genomics Platform"/>
            <consortium name="The Broad Institute Genome Sequencing Center for Infectious Disease"/>
            <person name="Wu L."/>
            <person name="Ma J."/>
        </authorList>
    </citation>
    <scope>NUCLEOTIDE SEQUENCE [LARGE SCALE GENOMIC DNA]</scope>
    <source>
        <strain evidence="2">CGMCC 4.1437</strain>
    </source>
</reference>
<sequence>MGRHLIRTFAEEWVVGLTDLTPQVRKAAALVRNGCAPQAQRLLPAERVYPVSRSLESHLSPV</sequence>
<protein>
    <submittedName>
        <fullName evidence="1">DUF4291 family protein</fullName>
    </submittedName>
</protein>
<dbReference type="RefSeq" id="WP_380226047.1">
    <property type="nucleotide sequence ID" value="NZ_JBHSOF010000016.1"/>
</dbReference>
<dbReference type="Proteomes" id="UP001595975">
    <property type="component" value="Unassembled WGS sequence"/>
</dbReference>
<accession>A0ABW0X714</accession>
<dbReference type="EMBL" id="JBHSOF010000016">
    <property type="protein sequence ID" value="MFC5664300.1"/>
    <property type="molecule type" value="Genomic_DNA"/>
</dbReference>
<evidence type="ECO:0000313" key="1">
    <source>
        <dbReference type="EMBL" id="MFC5664300.1"/>
    </source>
</evidence>
<dbReference type="InterPro" id="IPR025633">
    <property type="entry name" value="DUF4291"/>
</dbReference>
<keyword evidence="2" id="KW-1185">Reference proteome</keyword>
<dbReference type="Pfam" id="PF14124">
    <property type="entry name" value="DUF4291"/>
    <property type="match status" value="1"/>
</dbReference>
<proteinExistence type="predicted"/>
<organism evidence="1 2">
    <name type="scientific">Kitasatospora misakiensis</name>
    <dbReference type="NCBI Taxonomy" id="67330"/>
    <lineage>
        <taxon>Bacteria</taxon>
        <taxon>Bacillati</taxon>
        <taxon>Actinomycetota</taxon>
        <taxon>Actinomycetes</taxon>
        <taxon>Kitasatosporales</taxon>
        <taxon>Streptomycetaceae</taxon>
        <taxon>Kitasatospora</taxon>
    </lineage>
</organism>
<comment type="caution">
    <text evidence="1">The sequence shown here is derived from an EMBL/GenBank/DDBJ whole genome shotgun (WGS) entry which is preliminary data.</text>
</comment>
<evidence type="ECO:0000313" key="2">
    <source>
        <dbReference type="Proteomes" id="UP001595975"/>
    </source>
</evidence>
<gene>
    <name evidence="1" type="ORF">ACFP3U_15065</name>
</gene>
<name>A0ABW0X714_9ACTN</name>